<evidence type="ECO:0000313" key="2">
    <source>
        <dbReference type="EMBL" id="MBB5858338.1"/>
    </source>
</evidence>
<keyword evidence="3" id="KW-1185">Reference proteome</keyword>
<comment type="caution">
    <text evidence="2">The sequence shown here is derived from an EMBL/GenBank/DDBJ whole genome shotgun (WGS) entry which is preliminary data.</text>
</comment>
<dbReference type="AlphaFoldDB" id="A0A841BHH5"/>
<evidence type="ECO:0000256" key="1">
    <source>
        <dbReference type="SAM" id="MobiDB-lite"/>
    </source>
</evidence>
<accession>A0A841BHH5</accession>
<evidence type="ECO:0000313" key="3">
    <source>
        <dbReference type="Proteomes" id="UP000580861"/>
    </source>
</evidence>
<name>A0A841BHH5_9PSEU</name>
<protein>
    <submittedName>
        <fullName evidence="2">Uncharacterized protein</fullName>
    </submittedName>
</protein>
<feature type="region of interest" description="Disordered" evidence="1">
    <location>
        <begin position="13"/>
        <end position="44"/>
    </location>
</feature>
<proteinExistence type="predicted"/>
<reference evidence="2 3" key="1">
    <citation type="submission" date="2020-08" db="EMBL/GenBank/DDBJ databases">
        <title>Sequencing the genomes of 1000 actinobacteria strains.</title>
        <authorList>
            <person name="Klenk H.-P."/>
        </authorList>
    </citation>
    <scope>NUCLEOTIDE SEQUENCE [LARGE SCALE GENOMIC DNA]</scope>
    <source>
        <strain evidence="2 3">DSM 45272</strain>
    </source>
</reference>
<dbReference type="Proteomes" id="UP000580861">
    <property type="component" value="Unassembled WGS sequence"/>
</dbReference>
<dbReference type="EMBL" id="JACHMX010000001">
    <property type="protein sequence ID" value="MBB5858338.1"/>
    <property type="molecule type" value="Genomic_DNA"/>
</dbReference>
<feature type="region of interest" description="Disordered" evidence="1">
    <location>
        <begin position="280"/>
        <end position="323"/>
    </location>
</feature>
<sequence>MVAGNRSAGNIAVAVPIPTSQSPSVRPWGERSDQPNRAAPTRKHSSRCLLDHCRSLPGGAVELFRCRSSIGSMFSATASSSIALSSAKDPGASPGARMNVVGGMFSGTIFWLMARFRVAYHSREVPCDVGSTNDRSTGVLHQESWRNALRVPSCSAPRAIFCTVAARPAVAVKTCSRLSAALTGLSRALAAAAARNAGVDVRPLPPNAPPTNGFTACTRDCSVSSAPASSTAWRSDPWFPLWIVRPSGPHTATAECGSIAAWFWVAVVYVASTTTGLAASASSMDSTSGARTASDGGEPSLAAGASSAEARPSCSEVRAGRAW</sequence>
<gene>
    <name evidence="2" type="ORF">HDA45_008425</name>
</gene>
<organism evidence="2 3">
    <name type="scientific">Amycolatopsis umgeniensis</name>
    <dbReference type="NCBI Taxonomy" id="336628"/>
    <lineage>
        <taxon>Bacteria</taxon>
        <taxon>Bacillati</taxon>
        <taxon>Actinomycetota</taxon>
        <taxon>Actinomycetes</taxon>
        <taxon>Pseudonocardiales</taxon>
        <taxon>Pseudonocardiaceae</taxon>
        <taxon>Amycolatopsis</taxon>
    </lineage>
</organism>